<evidence type="ECO:0000256" key="6">
    <source>
        <dbReference type="HAMAP-Rule" id="MF_01877"/>
    </source>
</evidence>
<evidence type="ECO:0000256" key="4">
    <source>
        <dbReference type="ARBA" id="ARBA00022679"/>
    </source>
</evidence>
<dbReference type="GO" id="GO:0005737">
    <property type="term" value="C:cytoplasm"/>
    <property type="evidence" value="ECO:0007669"/>
    <property type="project" value="UniProtKB-SubCell"/>
</dbReference>
<dbReference type="PROSITE" id="PS01296">
    <property type="entry name" value="RSMI"/>
    <property type="match status" value="1"/>
</dbReference>
<proteinExistence type="inferred from homology"/>
<keyword evidence="9" id="KW-1185">Reference proteome</keyword>
<dbReference type="PANTHER" id="PTHR46111">
    <property type="entry name" value="RIBOSOMAL RNA SMALL SUBUNIT METHYLTRANSFERASE I"/>
    <property type="match status" value="1"/>
</dbReference>
<dbReference type="HAMAP" id="MF_01877">
    <property type="entry name" value="16SrRNA_methyltr_I"/>
    <property type="match status" value="1"/>
</dbReference>
<evidence type="ECO:0000256" key="5">
    <source>
        <dbReference type="ARBA" id="ARBA00022691"/>
    </source>
</evidence>
<dbReference type="InterPro" id="IPR014776">
    <property type="entry name" value="4pyrrole_Mease_sub2"/>
</dbReference>
<dbReference type="SUPFAM" id="SSF53790">
    <property type="entry name" value="Tetrapyrrole methylase"/>
    <property type="match status" value="1"/>
</dbReference>
<keyword evidence="4 6" id="KW-0808">Transferase</keyword>
<dbReference type="NCBIfam" id="TIGR00096">
    <property type="entry name" value="16S rRNA (cytidine(1402)-2'-O)-methyltransferase"/>
    <property type="match status" value="1"/>
</dbReference>
<evidence type="ECO:0000256" key="2">
    <source>
        <dbReference type="ARBA" id="ARBA00022552"/>
    </source>
</evidence>
<evidence type="ECO:0000256" key="1">
    <source>
        <dbReference type="ARBA" id="ARBA00022490"/>
    </source>
</evidence>
<evidence type="ECO:0000259" key="7">
    <source>
        <dbReference type="Pfam" id="PF00590"/>
    </source>
</evidence>
<accession>A0AAE3HI36</accession>
<comment type="catalytic activity">
    <reaction evidence="6">
        <text>cytidine(1402) in 16S rRNA + S-adenosyl-L-methionine = 2'-O-methylcytidine(1402) in 16S rRNA + S-adenosyl-L-homocysteine + H(+)</text>
        <dbReference type="Rhea" id="RHEA:42924"/>
        <dbReference type="Rhea" id="RHEA-COMP:10285"/>
        <dbReference type="Rhea" id="RHEA-COMP:10286"/>
        <dbReference type="ChEBI" id="CHEBI:15378"/>
        <dbReference type="ChEBI" id="CHEBI:57856"/>
        <dbReference type="ChEBI" id="CHEBI:59789"/>
        <dbReference type="ChEBI" id="CHEBI:74495"/>
        <dbReference type="ChEBI" id="CHEBI:82748"/>
        <dbReference type="EC" id="2.1.1.198"/>
    </reaction>
</comment>
<dbReference type="InterPro" id="IPR014777">
    <property type="entry name" value="4pyrrole_Mease_sub1"/>
</dbReference>
<dbReference type="FunFam" id="3.30.950.10:FF:000002">
    <property type="entry name" value="Ribosomal RNA small subunit methyltransferase I"/>
    <property type="match status" value="1"/>
</dbReference>
<gene>
    <name evidence="6 8" type="primary">rsmI</name>
    <name evidence="8" type="ORF">NSA47_11100</name>
</gene>
<protein>
    <recommendedName>
        <fullName evidence="6">Ribosomal RNA small subunit methyltransferase I</fullName>
        <ecNumber evidence="6">2.1.1.198</ecNumber>
    </recommendedName>
    <alternativeName>
        <fullName evidence="6">16S rRNA 2'-O-ribose C1402 methyltransferase</fullName>
    </alternativeName>
    <alternativeName>
        <fullName evidence="6">rRNA (cytidine-2'-O-)-methyltransferase RsmI</fullName>
    </alternativeName>
</protein>
<sequence length="287" mass="33261">MNEEKIGTMYFCSTPIGNLEDITLRVLNTLKKVDLIAAEDTRHTVKLLNHFELRVPLTSYHQHNEKSKADELIDLLKQGKNIAVVSDAGMPGISDPGEELVQRCIEEDLPFTLLPGANAALTALVLSGLPTRYFVFEGFLSRDKNERSIQLERAEKETRTMIFYESPHRILNTLKILREHLGNRSIALGRELTKQYEEIWRGPIEEALEEFQTRKPRGEFVLVVKGLSQEALEEEKREQWEKWSIVEHLEYYMEQGNNKKDAMKIVAKDRGLSKREIYQYTIENKEK</sequence>
<evidence type="ECO:0000313" key="8">
    <source>
        <dbReference type="EMBL" id="MCR1899533.1"/>
    </source>
</evidence>
<keyword evidence="5 6" id="KW-0949">S-adenosyl-L-methionine</keyword>
<dbReference type="RefSeq" id="WP_257532001.1">
    <property type="nucleotide sequence ID" value="NZ_JANKAS010000010.1"/>
</dbReference>
<dbReference type="InterPro" id="IPR018063">
    <property type="entry name" value="SAM_MeTrfase_RsmI_CS"/>
</dbReference>
<comment type="subcellular location">
    <subcellularLocation>
        <location evidence="6">Cytoplasm</location>
    </subcellularLocation>
</comment>
<dbReference type="EMBL" id="JANKAS010000010">
    <property type="protein sequence ID" value="MCR1899533.1"/>
    <property type="molecule type" value="Genomic_DNA"/>
</dbReference>
<comment type="caution">
    <text evidence="8">The sequence shown here is derived from an EMBL/GenBank/DDBJ whole genome shotgun (WGS) entry which is preliminary data.</text>
</comment>
<dbReference type="InterPro" id="IPR000878">
    <property type="entry name" value="4pyrrol_Mease"/>
</dbReference>
<dbReference type="InterPro" id="IPR035996">
    <property type="entry name" value="4pyrrol_Methylase_sf"/>
</dbReference>
<dbReference type="InterPro" id="IPR008189">
    <property type="entry name" value="rRNA_ssu_MeTfrase_I"/>
</dbReference>
<dbReference type="Pfam" id="PF00590">
    <property type="entry name" value="TP_methylase"/>
    <property type="match status" value="1"/>
</dbReference>
<dbReference type="AlphaFoldDB" id="A0AAE3HI36"/>
<dbReference type="Proteomes" id="UP001205748">
    <property type="component" value="Unassembled WGS sequence"/>
</dbReference>
<dbReference type="GO" id="GO:0070677">
    <property type="term" value="F:rRNA (cytosine-2'-O-)-methyltransferase activity"/>
    <property type="evidence" value="ECO:0007669"/>
    <property type="project" value="UniProtKB-UniRule"/>
</dbReference>
<dbReference type="PANTHER" id="PTHR46111:SF1">
    <property type="entry name" value="RIBOSOMAL RNA SMALL SUBUNIT METHYLTRANSFERASE I"/>
    <property type="match status" value="1"/>
</dbReference>
<comment type="function">
    <text evidence="6">Catalyzes the 2'-O-methylation of the ribose of cytidine 1402 (C1402) in 16S rRNA.</text>
</comment>
<feature type="domain" description="Tetrapyrrole methylase" evidence="7">
    <location>
        <begin position="10"/>
        <end position="207"/>
    </location>
</feature>
<evidence type="ECO:0000313" key="9">
    <source>
        <dbReference type="Proteomes" id="UP001205748"/>
    </source>
</evidence>
<reference evidence="8" key="1">
    <citation type="submission" date="2022-07" db="EMBL/GenBank/DDBJ databases">
        <title>Enhanced cultured diversity of the mouse gut microbiota enables custom-made synthetic communities.</title>
        <authorList>
            <person name="Afrizal A."/>
        </authorList>
    </citation>
    <scope>NUCLEOTIDE SEQUENCE</scope>
    <source>
        <strain evidence="8">DSM 28593</strain>
    </source>
</reference>
<keyword evidence="1 6" id="KW-0963">Cytoplasm</keyword>
<name>A0AAE3HI36_9FIRM</name>
<dbReference type="Gene3D" id="3.30.950.10">
    <property type="entry name" value="Methyltransferase, Cobalt-precorrin-4 Transmethylase, Domain 2"/>
    <property type="match status" value="1"/>
</dbReference>
<comment type="similarity">
    <text evidence="6">Belongs to the methyltransferase superfamily. RsmI family.</text>
</comment>
<dbReference type="FunFam" id="3.40.1010.10:FF:000007">
    <property type="entry name" value="Ribosomal RNA small subunit methyltransferase I"/>
    <property type="match status" value="1"/>
</dbReference>
<organism evidence="8 9">
    <name type="scientific">Irregularibacter muris</name>
    <dbReference type="NCBI Taxonomy" id="1796619"/>
    <lineage>
        <taxon>Bacteria</taxon>
        <taxon>Bacillati</taxon>
        <taxon>Bacillota</taxon>
        <taxon>Clostridia</taxon>
        <taxon>Eubacteriales</taxon>
        <taxon>Eubacteriaceae</taxon>
        <taxon>Irregularibacter</taxon>
    </lineage>
</organism>
<dbReference type="CDD" id="cd11648">
    <property type="entry name" value="RsmI"/>
    <property type="match status" value="1"/>
</dbReference>
<dbReference type="Gene3D" id="3.40.1010.10">
    <property type="entry name" value="Cobalt-precorrin-4 Transmethylase, Domain 1"/>
    <property type="match status" value="1"/>
</dbReference>
<dbReference type="EC" id="2.1.1.198" evidence="6"/>
<dbReference type="PIRSF" id="PIRSF005917">
    <property type="entry name" value="MTase_YraL"/>
    <property type="match status" value="1"/>
</dbReference>
<keyword evidence="3 6" id="KW-0489">Methyltransferase</keyword>
<evidence type="ECO:0000256" key="3">
    <source>
        <dbReference type="ARBA" id="ARBA00022603"/>
    </source>
</evidence>
<keyword evidence="2 6" id="KW-0698">rRNA processing</keyword>